<comment type="similarity">
    <text evidence="1">Belongs to the 'GDSL' lipolytic enzyme family.</text>
</comment>
<dbReference type="EMBL" id="QGNW01000014">
    <property type="protein sequence ID" value="RVX16950.1"/>
    <property type="molecule type" value="Genomic_DNA"/>
</dbReference>
<dbReference type="Pfam" id="PF00657">
    <property type="entry name" value="Lipase_GDSL"/>
    <property type="match status" value="1"/>
</dbReference>
<dbReference type="PANTHER" id="PTHR45966">
    <property type="entry name" value="GDSL-LIKE LIPASE/ACYLHYDROLASE"/>
    <property type="match status" value="1"/>
</dbReference>
<dbReference type="GO" id="GO:0016298">
    <property type="term" value="F:lipase activity"/>
    <property type="evidence" value="ECO:0007669"/>
    <property type="project" value="InterPro"/>
</dbReference>
<dbReference type="Gene3D" id="3.40.50.1110">
    <property type="entry name" value="SGNH hydrolase"/>
    <property type="match status" value="1"/>
</dbReference>
<proteinExistence type="inferred from homology"/>
<reference evidence="4 5" key="1">
    <citation type="journal article" date="2018" name="PLoS Genet.">
        <title>Population sequencing reveals clonal diversity and ancestral inbreeding in the grapevine cultivar Chardonnay.</title>
        <authorList>
            <person name="Roach M.J."/>
            <person name="Johnson D.L."/>
            <person name="Bohlmann J."/>
            <person name="van Vuuren H.J."/>
            <person name="Jones S.J."/>
            <person name="Pretorius I.S."/>
            <person name="Schmidt S.A."/>
            <person name="Borneman A.R."/>
        </authorList>
    </citation>
    <scope>NUCLEOTIDE SEQUENCE [LARGE SCALE GENOMIC DNA]</scope>
    <source>
        <strain evidence="5">cv. Chardonnay</strain>
        <tissue evidence="4">Leaf</tissue>
    </source>
</reference>
<feature type="chain" id="PRO_5019476653" evidence="3">
    <location>
        <begin position="25"/>
        <end position="327"/>
    </location>
</feature>
<feature type="signal peptide" evidence="3">
    <location>
        <begin position="1"/>
        <end position="24"/>
    </location>
</feature>
<dbReference type="InterPro" id="IPR008265">
    <property type="entry name" value="Lipase_GDSL_AS"/>
</dbReference>
<gene>
    <name evidence="4" type="primary">GLIP5_0</name>
    <name evidence="4" type="ORF">CK203_003377</name>
</gene>
<name>A0A438K6W8_VITVI</name>
<organism evidence="4 5">
    <name type="scientific">Vitis vinifera</name>
    <name type="common">Grape</name>
    <dbReference type="NCBI Taxonomy" id="29760"/>
    <lineage>
        <taxon>Eukaryota</taxon>
        <taxon>Viridiplantae</taxon>
        <taxon>Streptophyta</taxon>
        <taxon>Embryophyta</taxon>
        <taxon>Tracheophyta</taxon>
        <taxon>Spermatophyta</taxon>
        <taxon>Magnoliopsida</taxon>
        <taxon>eudicotyledons</taxon>
        <taxon>Gunneridae</taxon>
        <taxon>Pentapetalae</taxon>
        <taxon>rosids</taxon>
        <taxon>Vitales</taxon>
        <taxon>Vitaceae</taxon>
        <taxon>Viteae</taxon>
        <taxon>Vitis</taxon>
    </lineage>
</organism>
<dbReference type="InterPro" id="IPR044552">
    <property type="entry name" value="GLIP1-5/GLL25"/>
</dbReference>
<evidence type="ECO:0000313" key="4">
    <source>
        <dbReference type="EMBL" id="RVX16950.1"/>
    </source>
</evidence>
<dbReference type="Proteomes" id="UP000288805">
    <property type="component" value="Unassembled WGS sequence"/>
</dbReference>
<keyword evidence="2 3" id="KW-0732">Signal</keyword>
<dbReference type="PANTHER" id="PTHR45966:SF34">
    <property type="entry name" value="GDSL-LIKE LIPASE_ACYLHYDROLASE"/>
    <property type="match status" value="1"/>
</dbReference>
<accession>A0A438K6W8</accession>
<dbReference type="AlphaFoldDB" id="A0A438K6W8"/>
<protein>
    <submittedName>
        <fullName evidence="4">GDSL esterase/lipase 5</fullName>
    </submittedName>
</protein>
<evidence type="ECO:0000313" key="5">
    <source>
        <dbReference type="Proteomes" id="UP000288805"/>
    </source>
</evidence>
<dbReference type="InterPro" id="IPR001087">
    <property type="entry name" value="GDSL"/>
</dbReference>
<dbReference type="PROSITE" id="PS01098">
    <property type="entry name" value="LIPASE_GDSL_SER"/>
    <property type="match status" value="1"/>
</dbReference>
<dbReference type="GO" id="GO:0006629">
    <property type="term" value="P:lipid metabolic process"/>
    <property type="evidence" value="ECO:0007669"/>
    <property type="project" value="InterPro"/>
</dbReference>
<evidence type="ECO:0000256" key="2">
    <source>
        <dbReference type="ARBA" id="ARBA00022729"/>
    </source>
</evidence>
<dbReference type="InterPro" id="IPR036514">
    <property type="entry name" value="SGNH_hydro_sf"/>
</dbReference>
<evidence type="ECO:0000256" key="1">
    <source>
        <dbReference type="ARBA" id="ARBA00008668"/>
    </source>
</evidence>
<evidence type="ECO:0000256" key="3">
    <source>
        <dbReference type="SAM" id="SignalP"/>
    </source>
</evidence>
<sequence length="327" mass="37054">MASLSFHTIHVLVFCAYLLISTSSRSLPHQPKKHATLFIFGDSLYDAGNNNYINTTTDYQANFWPYGETFFGYPAGRFLDGRLIPDFIGKRVVHRHYQVDRMVFFHFQVINLNTQLSYIVKAKKQLRQKLGDEATKKMLSEAVYLISIGSNDYLSPLLSNSSVFQSYSYKKQYIHMVIGYLTVVIKEIYKQGGNLVLFNSAPLGCTPVMEAIKLGCNGEYMEESTMLARLHIRAFSKVLQKLESKLKGFKYSISNFYTLLEERMDNPSKYGMLPSSSYYMPVPVAQSHLCSNSPFVFNAAKISKKGRQPVVVGVPTGVFLAVEGREQ</sequence>
<comment type="caution">
    <text evidence="4">The sequence shown here is derived from an EMBL/GenBank/DDBJ whole genome shotgun (WGS) entry which is preliminary data.</text>
</comment>